<keyword evidence="2 4" id="KW-0808">Transferase</keyword>
<dbReference type="EMBL" id="JACDUR010000005">
    <property type="protein sequence ID" value="MBA2894203.1"/>
    <property type="molecule type" value="Genomic_DNA"/>
</dbReference>
<dbReference type="InterPro" id="IPR029063">
    <property type="entry name" value="SAM-dependent_MTases_sf"/>
</dbReference>
<gene>
    <name evidence="4" type="ORF">HNR30_005564</name>
</gene>
<dbReference type="AlphaFoldDB" id="A0A7W0HSL7"/>
<evidence type="ECO:0000256" key="2">
    <source>
        <dbReference type="ARBA" id="ARBA00022679"/>
    </source>
</evidence>
<evidence type="ECO:0000313" key="4">
    <source>
        <dbReference type="EMBL" id="MBA2894203.1"/>
    </source>
</evidence>
<dbReference type="Pfam" id="PF10017">
    <property type="entry name" value="Methyltransf_33"/>
    <property type="match status" value="1"/>
</dbReference>
<dbReference type="PANTHER" id="PTHR43397">
    <property type="entry name" value="ERGOTHIONEINE BIOSYNTHESIS PROTEIN 1"/>
    <property type="match status" value="1"/>
</dbReference>
<dbReference type="InterPro" id="IPR019257">
    <property type="entry name" value="MeTrfase_dom"/>
</dbReference>
<keyword evidence="1 4" id="KW-0489">Methyltransferase</keyword>
<sequence>MKGNPDGSGKKIESKHRYVGLVPTISWLLTCRDPSYPVLYDSLKWFARLWDTCLPVLDDARYHYVSLGVGSGEKDWLILNQLQRSNPDLLYIALDISAHMLRLGTDEIRKRLPGRVLPIELDFEDRSSLRALRKLLNDMVGDDPILFSLLGNTLANIERDKDFLKNLTTVLRPQDRLALEIATTDVLTESTAAAAAAERRGSRLYNEFATASLGTYTDLTVDTNNLEFVGSVEDSHAIRIEASYVNKSGATIPLMLPNREVIPFRAGEGIRLSVARNYWVDGLRTLFGACGLHEMAVDIEFGDTKEEVRDSANFGLGVVLLRYEPHVDGTTSPLGRVWGAGGGAPRIG</sequence>
<feature type="domain" description="Histidine-specific methyltransferase SAM-dependent" evidence="3">
    <location>
        <begin position="63"/>
        <end position="296"/>
    </location>
</feature>
<accession>A0A7W0HSL7</accession>
<evidence type="ECO:0000259" key="3">
    <source>
        <dbReference type="Pfam" id="PF10017"/>
    </source>
</evidence>
<dbReference type="RefSeq" id="WP_181612917.1">
    <property type="nucleotide sequence ID" value="NZ_BAABAM010000005.1"/>
</dbReference>
<keyword evidence="5" id="KW-1185">Reference proteome</keyword>
<evidence type="ECO:0000313" key="5">
    <source>
        <dbReference type="Proteomes" id="UP000530928"/>
    </source>
</evidence>
<name>A0A7W0HSL7_9ACTN</name>
<dbReference type="SUPFAM" id="SSF53335">
    <property type="entry name" value="S-adenosyl-L-methionine-dependent methyltransferases"/>
    <property type="match status" value="1"/>
</dbReference>
<organism evidence="4 5">
    <name type="scientific">Nonomuraea soli</name>
    <dbReference type="NCBI Taxonomy" id="1032476"/>
    <lineage>
        <taxon>Bacteria</taxon>
        <taxon>Bacillati</taxon>
        <taxon>Actinomycetota</taxon>
        <taxon>Actinomycetes</taxon>
        <taxon>Streptosporangiales</taxon>
        <taxon>Streptosporangiaceae</taxon>
        <taxon>Nonomuraea</taxon>
    </lineage>
</organism>
<proteinExistence type="predicted"/>
<dbReference type="GO" id="GO:0008168">
    <property type="term" value="F:methyltransferase activity"/>
    <property type="evidence" value="ECO:0007669"/>
    <property type="project" value="UniProtKB-KW"/>
</dbReference>
<dbReference type="Gene3D" id="3.40.50.150">
    <property type="entry name" value="Vaccinia Virus protein VP39"/>
    <property type="match status" value="1"/>
</dbReference>
<dbReference type="PANTHER" id="PTHR43397:SF1">
    <property type="entry name" value="ERGOTHIONEINE BIOSYNTHESIS PROTEIN 1"/>
    <property type="match status" value="1"/>
</dbReference>
<dbReference type="InterPro" id="IPR051128">
    <property type="entry name" value="EgtD_Methyltrsf_superfamily"/>
</dbReference>
<protein>
    <submittedName>
        <fullName evidence="4">Putative SAM-dependent methyltransferase</fullName>
    </submittedName>
</protein>
<reference evidence="4 5" key="1">
    <citation type="submission" date="2020-07" db="EMBL/GenBank/DDBJ databases">
        <title>Genomic Encyclopedia of Type Strains, Phase IV (KMG-IV): sequencing the most valuable type-strain genomes for metagenomic binning, comparative biology and taxonomic classification.</title>
        <authorList>
            <person name="Goeker M."/>
        </authorList>
    </citation>
    <scope>NUCLEOTIDE SEQUENCE [LARGE SCALE GENOMIC DNA]</scope>
    <source>
        <strain evidence="4 5">DSM 45533</strain>
    </source>
</reference>
<dbReference type="Proteomes" id="UP000530928">
    <property type="component" value="Unassembled WGS sequence"/>
</dbReference>
<dbReference type="GO" id="GO:0032259">
    <property type="term" value="P:methylation"/>
    <property type="evidence" value="ECO:0007669"/>
    <property type="project" value="UniProtKB-KW"/>
</dbReference>
<comment type="caution">
    <text evidence="4">The sequence shown here is derived from an EMBL/GenBank/DDBJ whole genome shotgun (WGS) entry which is preliminary data.</text>
</comment>
<evidence type="ECO:0000256" key="1">
    <source>
        <dbReference type="ARBA" id="ARBA00022603"/>
    </source>
</evidence>